<evidence type="ECO:0000256" key="1">
    <source>
        <dbReference type="ARBA" id="ARBA00004370"/>
    </source>
</evidence>
<dbReference type="RefSeq" id="WP_306736961.1">
    <property type="nucleotide sequence ID" value="NZ_JANHAX010000006.1"/>
</dbReference>
<name>A0AAE3WFA6_9RHOB</name>
<dbReference type="PANTHER" id="PTHR34001">
    <property type="entry name" value="BLL7405 PROTEIN"/>
    <property type="match status" value="1"/>
</dbReference>
<keyword evidence="2 5" id="KW-0732">Signal</keyword>
<keyword evidence="3" id="KW-0472">Membrane</keyword>
<dbReference type="AlphaFoldDB" id="A0AAE3WFA6"/>
<feature type="domain" description="Outer membrane protein beta-barrel" evidence="6">
    <location>
        <begin position="8"/>
        <end position="219"/>
    </location>
</feature>
<reference evidence="7" key="2">
    <citation type="submission" date="2023-02" db="EMBL/GenBank/DDBJ databases">
        <title>'Rhodoalgimonas zhirmunskyi' gen. nov., isolated from a red alga.</title>
        <authorList>
            <person name="Nedashkovskaya O.I."/>
            <person name="Otstavnykh N.Y."/>
            <person name="Bystritskaya E.P."/>
            <person name="Balabanova L.A."/>
            <person name="Isaeva M.P."/>
        </authorList>
    </citation>
    <scope>NUCLEOTIDE SEQUENCE</scope>
    <source>
        <strain evidence="7">KCTC 52189</strain>
    </source>
</reference>
<dbReference type="Proteomes" id="UP001226762">
    <property type="component" value="Unassembled WGS sequence"/>
</dbReference>
<dbReference type="InterPro" id="IPR051692">
    <property type="entry name" value="OMP-like"/>
</dbReference>
<gene>
    <name evidence="7" type="ORF">NO357_17310</name>
</gene>
<comment type="subcellular location">
    <subcellularLocation>
        <location evidence="1">Membrane</location>
    </subcellularLocation>
</comment>
<reference evidence="7" key="1">
    <citation type="submission" date="2022-07" db="EMBL/GenBank/DDBJ databases">
        <authorList>
            <person name="Otstavnykh N."/>
            <person name="Isaeva M."/>
            <person name="Bystritskaya E."/>
        </authorList>
    </citation>
    <scope>NUCLEOTIDE SEQUENCE</scope>
    <source>
        <strain evidence="7">KCTC 52189</strain>
    </source>
</reference>
<protein>
    <submittedName>
        <fullName evidence="7">Outer membrane beta-barrel protein</fullName>
    </submittedName>
</protein>
<organism evidence="7 8">
    <name type="scientific">Marimonas arenosa</name>
    <dbReference type="NCBI Taxonomy" id="1795305"/>
    <lineage>
        <taxon>Bacteria</taxon>
        <taxon>Pseudomonadati</taxon>
        <taxon>Pseudomonadota</taxon>
        <taxon>Alphaproteobacteria</taxon>
        <taxon>Rhodobacterales</taxon>
        <taxon>Paracoccaceae</taxon>
        <taxon>Marimonas</taxon>
    </lineage>
</organism>
<comment type="caution">
    <text evidence="7">The sequence shown here is derived from an EMBL/GenBank/DDBJ whole genome shotgun (WGS) entry which is preliminary data.</text>
</comment>
<sequence length="221" mass="23106">MFRWKSFLFATTAAIALPAAAMAQDWSGLYGGVTLGYGMGNADHSFSNGAPPGNSEPRGLLAGGFLGYAVQNGNMVWGGEIDIETSNFEGSYINTTGTTSQGFVTGNWQGSLRGVLGFAGNMGGNPALYYATAGWAVGEFDFLGGPSVPVPPGGGYSERLNGWTAGIGMDFEIAPNTALRAEYRYTDFGTANGTLAPAFPAITMPVDVNQHALRVGVRFNF</sequence>
<dbReference type="Pfam" id="PF13505">
    <property type="entry name" value="OMP_b-brl"/>
    <property type="match status" value="1"/>
</dbReference>
<dbReference type="InterPro" id="IPR027385">
    <property type="entry name" value="Beta-barrel_OMP"/>
</dbReference>
<dbReference type="SUPFAM" id="SSF56925">
    <property type="entry name" value="OMPA-like"/>
    <property type="match status" value="1"/>
</dbReference>
<evidence type="ECO:0000313" key="7">
    <source>
        <dbReference type="EMBL" id="MDQ2091662.1"/>
    </source>
</evidence>
<evidence type="ECO:0000256" key="5">
    <source>
        <dbReference type="SAM" id="SignalP"/>
    </source>
</evidence>
<evidence type="ECO:0000256" key="4">
    <source>
        <dbReference type="ARBA" id="ARBA00038306"/>
    </source>
</evidence>
<feature type="chain" id="PRO_5042102600" evidence="5">
    <location>
        <begin position="24"/>
        <end position="221"/>
    </location>
</feature>
<dbReference type="Gene3D" id="2.40.160.20">
    <property type="match status" value="1"/>
</dbReference>
<evidence type="ECO:0000313" key="8">
    <source>
        <dbReference type="Proteomes" id="UP001226762"/>
    </source>
</evidence>
<proteinExistence type="inferred from homology"/>
<feature type="signal peptide" evidence="5">
    <location>
        <begin position="1"/>
        <end position="23"/>
    </location>
</feature>
<evidence type="ECO:0000256" key="3">
    <source>
        <dbReference type="ARBA" id="ARBA00023136"/>
    </source>
</evidence>
<dbReference type="PANTHER" id="PTHR34001:SF3">
    <property type="entry name" value="BLL7405 PROTEIN"/>
    <property type="match status" value="1"/>
</dbReference>
<dbReference type="EMBL" id="JANHAX010000006">
    <property type="protein sequence ID" value="MDQ2091662.1"/>
    <property type="molecule type" value="Genomic_DNA"/>
</dbReference>
<dbReference type="InterPro" id="IPR011250">
    <property type="entry name" value="OMP/PagP_B-barrel"/>
</dbReference>
<evidence type="ECO:0000259" key="6">
    <source>
        <dbReference type="Pfam" id="PF13505"/>
    </source>
</evidence>
<keyword evidence="8" id="KW-1185">Reference proteome</keyword>
<accession>A0AAE3WFA6</accession>
<comment type="similarity">
    <text evidence="4">Belongs to the Omp25/RopB family.</text>
</comment>
<evidence type="ECO:0000256" key="2">
    <source>
        <dbReference type="ARBA" id="ARBA00022729"/>
    </source>
</evidence>
<dbReference type="GO" id="GO:0016020">
    <property type="term" value="C:membrane"/>
    <property type="evidence" value="ECO:0007669"/>
    <property type="project" value="UniProtKB-SubCell"/>
</dbReference>